<dbReference type="EMBL" id="ML738593">
    <property type="protein sequence ID" value="KAE8166622.1"/>
    <property type="molecule type" value="Genomic_DNA"/>
</dbReference>
<dbReference type="OrthoDB" id="6359816at2759"/>
<feature type="region of interest" description="Disordered" evidence="1">
    <location>
        <begin position="1"/>
        <end position="119"/>
    </location>
</feature>
<proteinExistence type="predicted"/>
<dbReference type="SUPFAM" id="SSF54695">
    <property type="entry name" value="POZ domain"/>
    <property type="match status" value="1"/>
</dbReference>
<feature type="domain" description="BTB" evidence="2">
    <location>
        <begin position="151"/>
        <end position="212"/>
    </location>
</feature>
<name>A0A5N6V6I9_ASPTM</name>
<dbReference type="PROSITE" id="PS50097">
    <property type="entry name" value="BTB"/>
    <property type="match status" value="1"/>
</dbReference>
<reference evidence="3 4" key="1">
    <citation type="submission" date="2019-04" db="EMBL/GenBank/DDBJ databases">
        <title>Friends and foes A comparative genomics study of 23 Aspergillus species from section Flavi.</title>
        <authorList>
            <consortium name="DOE Joint Genome Institute"/>
            <person name="Kjaerbolling I."/>
            <person name="Vesth T."/>
            <person name="Frisvad J.C."/>
            <person name="Nybo J.L."/>
            <person name="Theobald S."/>
            <person name="Kildgaard S."/>
            <person name="Isbrandt T."/>
            <person name="Kuo A."/>
            <person name="Sato A."/>
            <person name="Lyhne E.K."/>
            <person name="Kogle M.E."/>
            <person name="Wiebenga A."/>
            <person name="Kun R.S."/>
            <person name="Lubbers R.J."/>
            <person name="Makela M.R."/>
            <person name="Barry K."/>
            <person name="Chovatia M."/>
            <person name="Clum A."/>
            <person name="Daum C."/>
            <person name="Haridas S."/>
            <person name="He G."/>
            <person name="LaButti K."/>
            <person name="Lipzen A."/>
            <person name="Mondo S."/>
            <person name="Riley R."/>
            <person name="Salamov A."/>
            <person name="Simmons B.A."/>
            <person name="Magnuson J.K."/>
            <person name="Henrissat B."/>
            <person name="Mortensen U.H."/>
            <person name="Larsen T.O."/>
            <person name="Devries R.P."/>
            <person name="Grigoriev I.V."/>
            <person name="Machida M."/>
            <person name="Baker S.E."/>
            <person name="Andersen M.R."/>
        </authorList>
    </citation>
    <scope>NUCLEOTIDE SEQUENCE [LARGE SCALE GENOMIC DNA]</scope>
    <source>
        <strain evidence="3 4">CBS 117626</strain>
    </source>
</reference>
<evidence type="ECO:0000259" key="2">
    <source>
        <dbReference type="PROSITE" id="PS50097"/>
    </source>
</evidence>
<dbReference type="InterPro" id="IPR011333">
    <property type="entry name" value="SKP1/BTB/POZ_sf"/>
</dbReference>
<gene>
    <name evidence="3" type="ORF">BDV40DRAFT_296407</name>
</gene>
<dbReference type="PANTHER" id="PTHR47843">
    <property type="entry name" value="BTB DOMAIN-CONTAINING PROTEIN-RELATED"/>
    <property type="match status" value="1"/>
</dbReference>
<dbReference type="Gene3D" id="3.30.710.10">
    <property type="entry name" value="Potassium Channel Kv1.1, Chain A"/>
    <property type="match status" value="1"/>
</dbReference>
<evidence type="ECO:0000256" key="1">
    <source>
        <dbReference type="SAM" id="MobiDB-lite"/>
    </source>
</evidence>
<dbReference type="AlphaFoldDB" id="A0A5N6V6I9"/>
<dbReference type="Pfam" id="PF00651">
    <property type="entry name" value="BTB"/>
    <property type="match status" value="1"/>
</dbReference>
<protein>
    <recommendedName>
        <fullName evidence="2">BTB domain-containing protein</fullName>
    </recommendedName>
</protein>
<dbReference type="Proteomes" id="UP000326950">
    <property type="component" value="Unassembled WGS sequence"/>
</dbReference>
<evidence type="ECO:0000313" key="3">
    <source>
        <dbReference type="EMBL" id="KAE8166622.1"/>
    </source>
</evidence>
<keyword evidence="4" id="KW-1185">Reference proteome</keyword>
<accession>A0A5N6V6I9</accession>
<dbReference type="CDD" id="cd18186">
    <property type="entry name" value="BTB_POZ_ZBTB_KLHL-like"/>
    <property type="match status" value="1"/>
</dbReference>
<evidence type="ECO:0000313" key="4">
    <source>
        <dbReference type="Proteomes" id="UP000326950"/>
    </source>
</evidence>
<organism evidence="3 4">
    <name type="scientific">Aspergillus tamarii</name>
    <dbReference type="NCBI Taxonomy" id="41984"/>
    <lineage>
        <taxon>Eukaryota</taxon>
        <taxon>Fungi</taxon>
        <taxon>Dikarya</taxon>
        <taxon>Ascomycota</taxon>
        <taxon>Pezizomycotina</taxon>
        <taxon>Eurotiomycetes</taxon>
        <taxon>Eurotiomycetidae</taxon>
        <taxon>Eurotiales</taxon>
        <taxon>Aspergillaceae</taxon>
        <taxon>Aspergillus</taxon>
        <taxon>Aspergillus subgen. Circumdati</taxon>
    </lineage>
</organism>
<dbReference type="InterPro" id="IPR000210">
    <property type="entry name" value="BTB/POZ_dom"/>
</dbReference>
<dbReference type="PANTHER" id="PTHR47843:SF5">
    <property type="entry name" value="BTB_POZ DOMAIN PROTEIN"/>
    <property type="match status" value="1"/>
</dbReference>
<sequence>MDSATQNGDRWWLKPTGNSLGTSSGFGFAFGDHSNPGTEKYWRRPPSPVAVQEPRPEPQPELEPVPVLEPEYLLETEPEPEPAPTPESVIEEFEPQFEHSAQPEPEPKNESLRSTSFPPQSERTVCAESIATGTSSLLSLLSNIRDTGAFSDLKIKCESSTFNAHCCIVCPQSSYFENAVKEGSKKITIIKHSFVVEKMLDYLYRGDYNDCKLATEANGYISYGPALPRYVNAIMHVTADEYGIGGLKDLAEKRLVSNLTHEWDDVDFIQLIEYVYGRHTFIGSTLRGILARFAARHVSTLKDFESFHELLNRFPNFMYKFSGEMVERLMQLEKEVT</sequence>
<feature type="compositionally biased region" description="Polar residues" evidence="1">
    <location>
        <begin position="16"/>
        <end position="25"/>
    </location>
</feature>